<protein>
    <recommendedName>
        <fullName evidence="5">Prolamin-like domain-containing protein</fullName>
    </recommendedName>
</protein>
<accession>A0A2U1QEQ9</accession>
<dbReference type="AlphaFoldDB" id="A0A2U1QEQ9"/>
<evidence type="ECO:0000313" key="3">
    <source>
        <dbReference type="EMBL" id="PWA96490.1"/>
    </source>
</evidence>
<evidence type="ECO:0000256" key="2">
    <source>
        <dbReference type="SAM" id="SignalP"/>
    </source>
</evidence>
<keyword evidence="4" id="KW-1185">Reference proteome</keyword>
<evidence type="ECO:0000256" key="1">
    <source>
        <dbReference type="SAM" id="MobiDB-lite"/>
    </source>
</evidence>
<keyword evidence="2" id="KW-0732">Signal</keyword>
<feature type="compositionally biased region" description="Low complexity" evidence="1">
    <location>
        <begin position="121"/>
        <end position="142"/>
    </location>
</feature>
<name>A0A2U1QEQ9_ARTAN</name>
<dbReference type="EMBL" id="PKPP01000174">
    <property type="protein sequence ID" value="PWA96490.1"/>
    <property type="molecule type" value="Genomic_DNA"/>
</dbReference>
<gene>
    <name evidence="3" type="ORF">CTI12_AA037770</name>
</gene>
<feature type="signal peptide" evidence="2">
    <location>
        <begin position="1"/>
        <end position="20"/>
    </location>
</feature>
<organism evidence="3 4">
    <name type="scientific">Artemisia annua</name>
    <name type="common">Sweet wormwood</name>
    <dbReference type="NCBI Taxonomy" id="35608"/>
    <lineage>
        <taxon>Eukaryota</taxon>
        <taxon>Viridiplantae</taxon>
        <taxon>Streptophyta</taxon>
        <taxon>Embryophyta</taxon>
        <taxon>Tracheophyta</taxon>
        <taxon>Spermatophyta</taxon>
        <taxon>Magnoliopsida</taxon>
        <taxon>eudicotyledons</taxon>
        <taxon>Gunneridae</taxon>
        <taxon>Pentapetalae</taxon>
        <taxon>asterids</taxon>
        <taxon>campanulids</taxon>
        <taxon>Asterales</taxon>
        <taxon>Asteraceae</taxon>
        <taxon>Asteroideae</taxon>
        <taxon>Anthemideae</taxon>
        <taxon>Artemisiinae</taxon>
        <taxon>Artemisia</taxon>
    </lineage>
</organism>
<comment type="caution">
    <text evidence="3">The sequence shown here is derived from an EMBL/GenBank/DDBJ whole genome shotgun (WGS) entry which is preliminary data.</text>
</comment>
<reference evidence="3 4" key="1">
    <citation type="journal article" date="2018" name="Mol. Plant">
        <title>The genome of Artemisia annua provides insight into the evolution of Asteraceae family and artemisinin biosynthesis.</title>
        <authorList>
            <person name="Shen Q."/>
            <person name="Zhang L."/>
            <person name="Liao Z."/>
            <person name="Wang S."/>
            <person name="Yan T."/>
            <person name="Shi P."/>
            <person name="Liu M."/>
            <person name="Fu X."/>
            <person name="Pan Q."/>
            <person name="Wang Y."/>
            <person name="Lv Z."/>
            <person name="Lu X."/>
            <person name="Zhang F."/>
            <person name="Jiang W."/>
            <person name="Ma Y."/>
            <person name="Chen M."/>
            <person name="Hao X."/>
            <person name="Li L."/>
            <person name="Tang Y."/>
            <person name="Lv G."/>
            <person name="Zhou Y."/>
            <person name="Sun X."/>
            <person name="Brodelius P.E."/>
            <person name="Rose J.K.C."/>
            <person name="Tang K."/>
        </authorList>
    </citation>
    <scope>NUCLEOTIDE SEQUENCE [LARGE SCALE GENOMIC DNA]</scope>
    <source>
        <strain evidence="4">cv. Huhao1</strain>
        <tissue evidence="3">Leaf</tissue>
    </source>
</reference>
<proteinExistence type="predicted"/>
<dbReference type="Proteomes" id="UP000245207">
    <property type="component" value="Unassembled WGS sequence"/>
</dbReference>
<dbReference type="OrthoDB" id="1637654at2759"/>
<evidence type="ECO:0000313" key="4">
    <source>
        <dbReference type="Proteomes" id="UP000245207"/>
    </source>
</evidence>
<evidence type="ECO:0008006" key="5">
    <source>
        <dbReference type="Google" id="ProtNLM"/>
    </source>
</evidence>
<feature type="chain" id="PRO_5015687157" description="Prolamin-like domain-containing protein" evidence="2">
    <location>
        <begin position="21"/>
        <end position="142"/>
    </location>
</feature>
<sequence length="142" mass="15921">MNKLMLAMVVFVSLAIVVMAEDHARFKWPFFTNSHHHHHHDTPSLMKKFQCGTSIHNVYACLRSSFIHIDLQNHNLRYPSNDCCTAIHAFRERCIDYGIGKLESFIIPPMLSKKCPTNDSPAGLAPAPAEADGPAAADDMQF</sequence>
<feature type="region of interest" description="Disordered" evidence="1">
    <location>
        <begin position="118"/>
        <end position="142"/>
    </location>
</feature>